<accession>A0A8J7FY11</accession>
<dbReference type="AlphaFoldDB" id="A0A8J7FY11"/>
<dbReference type="Proteomes" id="UP000608754">
    <property type="component" value="Unassembled WGS sequence"/>
</dbReference>
<dbReference type="InterPro" id="IPR014807">
    <property type="entry name" value="Coa1"/>
</dbReference>
<name>A0A8J7FY11_9FLAO</name>
<keyword evidence="1" id="KW-0472">Membrane</keyword>
<dbReference type="RefSeq" id="WP_194183298.1">
    <property type="nucleotide sequence ID" value="NZ_JADGIK010000006.1"/>
</dbReference>
<proteinExistence type="predicted"/>
<gene>
    <name evidence="2" type="ORF">IM532_09895</name>
</gene>
<evidence type="ECO:0000256" key="1">
    <source>
        <dbReference type="SAM" id="Phobius"/>
    </source>
</evidence>
<keyword evidence="1" id="KW-1133">Transmembrane helix</keyword>
<sequence length="145" mass="16047">MNNFDNQLVKPESWFTRNWKWALPLGCLSTIGLFVVGIILFGIIGFSKIFNGNNDVKSKAIDLINNEQVIVQQLGSPIDSNGMMQGAISTTNDGGNADISVPLKGPNGTGTTFIKAVKVNDEWNYERIAVQIDKTNEIIEIRKKY</sequence>
<protein>
    <recommendedName>
        <fullName evidence="4">Cytochrome oxidase complex assembly protein 1</fullName>
    </recommendedName>
</protein>
<dbReference type="Pfam" id="PF08695">
    <property type="entry name" value="Coa1"/>
    <property type="match status" value="1"/>
</dbReference>
<feature type="transmembrane region" description="Helical" evidence="1">
    <location>
        <begin position="21"/>
        <end position="44"/>
    </location>
</feature>
<organism evidence="2 3">
    <name type="scientific">Faecalibacter rhinopitheci</name>
    <dbReference type="NCBI Taxonomy" id="2779678"/>
    <lineage>
        <taxon>Bacteria</taxon>
        <taxon>Pseudomonadati</taxon>
        <taxon>Bacteroidota</taxon>
        <taxon>Flavobacteriia</taxon>
        <taxon>Flavobacteriales</taxon>
        <taxon>Weeksellaceae</taxon>
        <taxon>Faecalibacter</taxon>
    </lineage>
</organism>
<keyword evidence="3" id="KW-1185">Reference proteome</keyword>
<evidence type="ECO:0000313" key="3">
    <source>
        <dbReference type="Proteomes" id="UP000608754"/>
    </source>
</evidence>
<keyword evidence="1" id="KW-0812">Transmembrane</keyword>
<reference evidence="2" key="1">
    <citation type="submission" date="2020-10" db="EMBL/GenBank/DDBJ databases">
        <authorList>
            <person name="Lu T."/>
            <person name="Wang Q."/>
            <person name="Han X."/>
        </authorList>
    </citation>
    <scope>NUCLEOTIDE SEQUENCE</scope>
    <source>
        <strain evidence="2">WQ 117</strain>
    </source>
</reference>
<comment type="caution">
    <text evidence="2">The sequence shown here is derived from an EMBL/GenBank/DDBJ whole genome shotgun (WGS) entry which is preliminary data.</text>
</comment>
<dbReference type="EMBL" id="JADGIK010000006">
    <property type="protein sequence ID" value="MBF0597753.1"/>
    <property type="molecule type" value="Genomic_DNA"/>
</dbReference>
<evidence type="ECO:0008006" key="4">
    <source>
        <dbReference type="Google" id="ProtNLM"/>
    </source>
</evidence>
<evidence type="ECO:0000313" key="2">
    <source>
        <dbReference type="EMBL" id="MBF0597753.1"/>
    </source>
</evidence>